<organism evidence="3 5">
    <name type="scientific">Pseudoalteromonas citrea</name>
    <dbReference type="NCBI Taxonomy" id="43655"/>
    <lineage>
        <taxon>Bacteria</taxon>
        <taxon>Pseudomonadati</taxon>
        <taxon>Pseudomonadota</taxon>
        <taxon>Gammaproteobacteria</taxon>
        <taxon>Alteromonadales</taxon>
        <taxon>Pseudoalteromonadaceae</taxon>
        <taxon>Pseudoalteromonas</taxon>
    </lineage>
</organism>
<keyword evidence="1" id="KW-0732">Signal</keyword>
<dbReference type="OrthoDB" id="6291150at2"/>
<sequence>MHAKIILILTCLLLASCSGGDALQRYSLPIKLQMETNEQLNWANNTANPVAVRIYQLTKKDRFSQNDFITLFNDDTAVLAEQLIEKKRFYPVMPSSTKEITVKLLPGVRYLAVLVEFTEYEAGATKALIELPEDVSNDTQLWLGINGTGVKFNEIPEESLLDNLFSWGA</sequence>
<reference evidence="4 5" key="2">
    <citation type="submission" date="2019-06" db="EMBL/GenBank/DDBJ databases">
        <title>Co-occurence of chitin degradation, pigmentation and bioactivity in marine Pseudoalteromonas.</title>
        <authorList>
            <person name="Sonnenschein E.C."/>
            <person name="Bech P.K."/>
        </authorList>
    </citation>
    <scope>NUCLEOTIDE SEQUENCE [LARGE SCALE GENOMIC DNA]</scope>
    <source>
        <strain evidence="5">S2231</strain>
        <strain evidence="4">S2233</strain>
    </source>
</reference>
<evidence type="ECO:0000313" key="3">
    <source>
        <dbReference type="EMBL" id="TMP61463.1"/>
    </source>
</evidence>
<feature type="chain" id="PRO_5024357750" evidence="1">
    <location>
        <begin position="23"/>
        <end position="169"/>
    </location>
</feature>
<dbReference type="Proteomes" id="UP000307706">
    <property type="component" value="Unassembled WGS sequence"/>
</dbReference>
<evidence type="ECO:0000313" key="2">
    <source>
        <dbReference type="EMBL" id="TMP45156.1"/>
    </source>
</evidence>
<dbReference type="RefSeq" id="WP_119861608.1">
    <property type="nucleotide sequence ID" value="NZ_PNCK01000018.1"/>
</dbReference>
<reference evidence="3 5" key="1">
    <citation type="submission" date="2017-12" db="EMBL/GenBank/DDBJ databases">
        <authorList>
            <person name="Paulsen S."/>
            <person name="Gram L.K."/>
        </authorList>
    </citation>
    <scope>NUCLEOTIDE SEQUENCE [LARGE SCALE GENOMIC DNA]</scope>
    <source>
        <strain evidence="3 5">S2231</strain>
        <strain evidence="2">S2233</strain>
    </source>
</reference>
<dbReference type="Proteomes" id="UP000305730">
    <property type="component" value="Unassembled WGS sequence"/>
</dbReference>
<dbReference type="EMBL" id="PNCL01000016">
    <property type="protein sequence ID" value="TMP61463.1"/>
    <property type="molecule type" value="Genomic_DNA"/>
</dbReference>
<dbReference type="InterPro" id="IPR017734">
    <property type="entry name" value="T6SS_SciN"/>
</dbReference>
<dbReference type="Pfam" id="PF12790">
    <property type="entry name" value="T6SS-SciN"/>
    <property type="match status" value="1"/>
</dbReference>
<keyword evidence="3" id="KW-0449">Lipoprotein</keyword>
<dbReference type="PROSITE" id="PS51257">
    <property type="entry name" value="PROKAR_LIPOPROTEIN"/>
    <property type="match status" value="1"/>
</dbReference>
<name>A0A5S3XVP3_9GAMM</name>
<protein>
    <submittedName>
        <fullName evidence="3">Type VI secretion system lipoprotein TssJ</fullName>
    </submittedName>
</protein>
<evidence type="ECO:0000256" key="1">
    <source>
        <dbReference type="SAM" id="SignalP"/>
    </source>
</evidence>
<comment type="caution">
    <text evidence="3">The sequence shown here is derived from an EMBL/GenBank/DDBJ whole genome shotgun (WGS) entry which is preliminary data.</text>
</comment>
<dbReference type="AlphaFoldDB" id="A0A5S3XVP3"/>
<keyword evidence="4" id="KW-1185">Reference proteome</keyword>
<proteinExistence type="predicted"/>
<dbReference type="InterPro" id="IPR038706">
    <property type="entry name" value="Type_VI_SciN-like_sf"/>
</dbReference>
<dbReference type="EMBL" id="PNCK01000018">
    <property type="protein sequence ID" value="TMP45156.1"/>
    <property type="molecule type" value="Genomic_DNA"/>
</dbReference>
<dbReference type="NCBIfam" id="TIGR03352">
    <property type="entry name" value="VI_chp_3"/>
    <property type="match status" value="1"/>
</dbReference>
<dbReference type="Gene3D" id="2.60.40.4150">
    <property type="entry name" value="Type VI secretion system, lipoprotein SciN"/>
    <property type="match status" value="1"/>
</dbReference>
<accession>A0A5S3XVP3</accession>
<dbReference type="PANTHER" id="PTHR37625:SF4">
    <property type="entry name" value="OUTER MEMBRANE LIPOPROTEIN"/>
    <property type="match status" value="1"/>
</dbReference>
<reference evidence="3" key="3">
    <citation type="submission" date="2019-09" db="EMBL/GenBank/DDBJ databases">
        <title>Co-occurence of chitin degradation, pigmentation and bioactivity in marine Pseudoalteromonas.</title>
        <authorList>
            <person name="Sonnenschein E.C."/>
            <person name="Bech P.K."/>
        </authorList>
    </citation>
    <scope>NUCLEOTIDE SEQUENCE</scope>
    <source>
        <strain evidence="3">S2231</strain>
        <strain evidence="2">S2233</strain>
    </source>
</reference>
<feature type="signal peptide" evidence="1">
    <location>
        <begin position="1"/>
        <end position="22"/>
    </location>
</feature>
<evidence type="ECO:0000313" key="4">
    <source>
        <dbReference type="Proteomes" id="UP000305730"/>
    </source>
</evidence>
<dbReference type="PANTHER" id="PTHR37625">
    <property type="entry name" value="OUTER MEMBRANE LIPOPROTEIN-RELATED"/>
    <property type="match status" value="1"/>
</dbReference>
<gene>
    <name evidence="3" type="ORF">CWB96_04040</name>
    <name evidence="2" type="ORF">CWB97_04970</name>
</gene>
<evidence type="ECO:0000313" key="5">
    <source>
        <dbReference type="Proteomes" id="UP000307706"/>
    </source>
</evidence>